<keyword evidence="3" id="KW-0813">Transport</keyword>
<accession>A0A2S2CS18</accession>
<evidence type="ECO:0000259" key="7">
    <source>
        <dbReference type="Pfam" id="PF01545"/>
    </source>
</evidence>
<dbReference type="InterPro" id="IPR050681">
    <property type="entry name" value="CDF/SLC30A"/>
</dbReference>
<dbReference type="KEGG" id="azz:DEW08_13870"/>
<dbReference type="PANTHER" id="PTHR11562">
    <property type="entry name" value="CATION EFFLUX PROTEIN/ ZINC TRANSPORTER"/>
    <property type="match status" value="1"/>
</dbReference>
<evidence type="ECO:0000313" key="9">
    <source>
        <dbReference type="Proteomes" id="UP000245629"/>
    </source>
</evidence>
<keyword evidence="3" id="KW-0406">Ion transport</keyword>
<evidence type="ECO:0000256" key="6">
    <source>
        <dbReference type="SAM" id="Phobius"/>
    </source>
</evidence>
<dbReference type="GO" id="GO:0005886">
    <property type="term" value="C:plasma membrane"/>
    <property type="evidence" value="ECO:0007669"/>
    <property type="project" value="TreeGrafter"/>
</dbReference>
<evidence type="ECO:0000313" key="8">
    <source>
        <dbReference type="EMBL" id="AWK87170.1"/>
    </source>
</evidence>
<feature type="domain" description="Cation efflux protein transmembrane" evidence="7">
    <location>
        <begin position="37"/>
        <end position="214"/>
    </location>
</feature>
<dbReference type="SUPFAM" id="SSF161111">
    <property type="entry name" value="Cation efflux protein transmembrane domain-like"/>
    <property type="match status" value="1"/>
</dbReference>
<keyword evidence="3" id="KW-0864">Zinc transport</keyword>
<evidence type="ECO:0000256" key="2">
    <source>
        <dbReference type="ARBA" id="ARBA00022692"/>
    </source>
</evidence>
<dbReference type="Gene3D" id="1.20.1510.10">
    <property type="entry name" value="Cation efflux protein transmembrane domain"/>
    <property type="match status" value="1"/>
</dbReference>
<gene>
    <name evidence="8" type="ORF">DEW08_13870</name>
</gene>
<evidence type="ECO:0000256" key="4">
    <source>
        <dbReference type="ARBA" id="ARBA00022989"/>
    </source>
</evidence>
<dbReference type="Pfam" id="PF01545">
    <property type="entry name" value="Cation_efflux"/>
    <property type="match status" value="1"/>
</dbReference>
<evidence type="ECO:0000256" key="1">
    <source>
        <dbReference type="ARBA" id="ARBA00004141"/>
    </source>
</evidence>
<evidence type="ECO:0000256" key="3">
    <source>
        <dbReference type="ARBA" id="ARBA00022906"/>
    </source>
</evidence>
<dbReference type="InterPro" id="IPR027469">
    <property type="entry name" value="Cation_efflux_TMD_sf"/>
</dbReference>
<dbReference type="OrthoDB" id="9799649at2"/>
<feature type="transmembrane region" description="Helical" evidence="6">
    <location>
        <begin position="126"/>
        <end position="146"/>
    </location>
</feature>
<name>A0A2S2CS18_9PROT</name>
<keyword evidence="9" id="KW-1185">Reference proteome</keyword>
<dbReference type="GO" id="GO:0005385">
    <property type="term" value="F:zinc ion transmembrane transporter activity"/>
    <property type="evidence" value="ECO:0007669"/>
    <property type="project" value="TreeGrafter"/>
</dbReference>
<dbReference type="InterPro" id="IPR058533">
    <property type="entry name" value="Cation_efflux_TM"/>
</dbReference>
<comment type="subcellular location">
    <subcellularLocation>
        <location evidence="1">Membrane</location>
        <topology evidence="1">Multi-pass membrane protein</topology>
    </subcellularLocation>
</comment>
<sequence length="223" mass="22780">MAGGCCGGSCGSNGGGGGGGGGRMPRGGQADYRRILRLALVVNALMFAIEMVASIEAQSMALRADALDFLADAANYGVSLWVLGKALEWRSRAAIVKGLSLGAMGLWVLGSTAWNALAGTVPDAPVMSLVGLLALAANISVAALLFAGRRGDANMRSVWLCSRNDALANISVMVAAAGVWNLGEGWPDLLVGTVIACLALGAAWSILRQATAELRAYHATPAH</sequence>
<proteinExistence type="predicted"/>
<protein>
    <submittedName>
        <fullName evidence="8">Cation transporter</fullName>
    </submittedName>
</protein>
<keyword evidence="2 6" id="KW-0812">Transmembrane</keyword>
<dbReference type="PANTHER" id="PTHR11562:SF17">
    <property type="entry name" value="RE54080P-RELATED"/>
    <property type="match status" value="1"/>
</dbReference>
<dbReference type="EMBL" id="CP029353">
    <property type="protein sequence ID" value="AWK87170.1"/>
    <property type="molecule type" value="Genomic_DNA"/>
</dbReference>
<dbReference type="Proteomes" id="UP000245629">
    <property type="component" value="Chromosome 2"/>
</dbReference>
<evidence type="ECO:0000256" key="5">
    <source>
        <dbReference type="ARBA" id="ARBA00023136"/>
    </source>
</evidence>
<organism evidence="8 9">
    <name type="scientific">Azospirillum thermophilum</name>
    <dbReference type="NCBI Taxonomy" id="2202148"/>
    <lineage>
        <taxon>Bacteria</taxon>
        <taxon>Pseudomonadati</taxon>
        <taxon>Pseudomonadota</taxon>
        <taxon>Alphaproteobacteria</taxon>
        <taxon>Rhodospirillales</taxon>
        <taxon>Azospirillaceae</taxon>
        <taxon>Azospirillum</taxon>
    </lineage>
</organism>
<reference evidence="9" key="1">
    <citation type="submission" date="2018-05" db="EMBL/GenBank/DDBJ databases">
        <title>Azospirillum thermophila sp. nov., a novel isolated from hot spring.</title>
        <authorList>
            <person name="Zhao Z."/>
        </authorList>
    </citation>
    <scope>NUCLEOTIDE SEQUENCE [LARGE SCALE GENOMIC DNA]</scope>
    <source>
        <strain evidence="9">CFH 70021</strain>
    </source>
</reference>
<feature type="transmembrane region" description="Helical" evidence="6">
    <location>
        <begin position="189"/>
        <end position="207"/>
    </location>
</feature>
<feature type="transmembrane region" description="Helical" evidence="6">
    <location>
        <begin position="166"/>
        <end position="183"/>
    </location>
</feature>
<feature type="transmembrane region" description="Helical" evidence="6">
    <location>
        <begin position="94"/>
        <end position="114"/>
    </location>
</feature>
<keyword evidence="3" id="KW-0862">Zinc</keyword>
<keyword evidence="4 6" id="KW-1133">Transmembrane helix</keyword>
<keyword evidence="5 6" id="KW-0472">Membrane</keyword>
<dbReference type="AlphaFoldDB" id="A0A2S2CS18"/>